<keyword evidence="4 7" id="KW-0808">Transferase</keyword>
<sequence length="159" mass="18236">MILVLLGTFPIQFKRPLVELDRLCKEGLLNEEIIVQSGHTEVDSNYLTVKPFMSADDLLGLYKKARLIITHAGSGSILKAVKLGKKVIAIPRLAKYGEHVDDHQLEILREFERLGYLIAWREEDSLIDLLNRVEDFEPAPYVSQKQQIIDFLEDYISQL</sequence>
<feature type="domain" description="Glycosyl transferase family 28 C-terminal" evidence="6">
    <location>
        <begin position="30"/>
        <end position="158"/>
    </location>
</feature>
<dbReference type="GO" id="GO:0016758">
    <property type="term" value="F:hexosyltransferase activity"/>
    <property type="evidence" value="ECO:0007669"/>
    <property type="project" value="InterPro"/>
</dbReference>
<dbReference type="EMBL" id="FNZH01000008">
    <property type="protein sequence ID" value="SEJ68968.1"/>
    <property type="molecule type" value="Genomic_DNA"/>
</dbReference>
<dbReference type="InterPro" id="IPR048097">
    <property type="entry name" value="Cps14G-like"/>
</dbReference>
<dbReference type="InterPro" id="IPR039042">
    <property type="entry name" value="Alg13-like"/>
</dbReference>
<dbReference type="RefSeq" id="WP_161993964.1">
    <property type="nucleotide sequence ID" value="NZ_FNZH01000008.1"/>
</dbReference>
<evidence type="ECO:0000256" key="4">
    <source>
        <dbReference type="ARBA" id="ARBA00022679"/>
    </source>
</evidence>
<evidence type="ECO:0000313" key="8">
    <source>
        <dbReference type="Proteomes" id="UP000199403"/>
    </source>
</evidence>
<dbReference type="InterPro" id="IPR007235">
    <property type="entry name" value="Glyco_trans_28_C"/>
</dbReference>
<keyword evidence="3" id="KW-0328">Glycosyltransferase</keyword>
<keyword evidence="8" id="KW-1185">Reference proteome</keyword>
<dbReference type="AlphaFoldDB" id="A0A1H7AUJ4"/>
<gene>
    <name evidence="7" type="ORF">SAMN05192553_108125</name>
</gene>
<dbReference type="SUPFAM" id="SSF53756">
    <property type="entry name" value="UDP-Glycosyltransferase/glycogen phosphorylase"/>
    <property type="match status" value="1"/>
</dbReference>
<dbReference type="Pfam" id="PF04101">
    <property type="entry name" value="Glyco_tran_28_C"/>
    <property type="match status" value="1"/>
</dbReference>
<organism evidence="7 8">
    <name type="scientific">Cyclobacterium xiamenense</name>
    <dbReference type="NCBI Taxonomy" id="1297121"/>
    <lineage>
        <taxon>Bacteria</taxon>
        <taxon>Pseudomonadati</taxon>
        <taxon>Bacteroidota</taxon>
        <taxon>Cytophagia</taxon>
        <taxon>Cytophagales</taxon>
        <taxon>Cyclobacteriaceae</taxon>
        <taxon>Cyclobacterium</taxon>
    </lineage>
</organism>
<proteinExistence type="inferred from homology"/>
<reference evidence="8" key="1">
    <citation type="submission" date="2016-10" db="EMBL/GenBank/DDBJ databases">
        <authorList>
            <person name="Varghese N."/>
            <person name="Submissions S."/>
        </authorList>
    </citation>
    <scope>NUCLEOTIDE SEQUENCE [LARGE SCALE GENOMIC DNA]</scope>
    <source>
        <strain evidence="8">IBRC-M 10761</strain>
    </source>
</reference>
<evidence type="ECO:0000256" key="2">
    <source>
        <dbReference type="ARBA" id="ARBA00006962"/>
    </source>
</evidence>
<evidence type="ECO:0000259" key="6">
    <source>
        <dbReference type="Pfam" id="PF04101"/>
    </source>
</evidence>
<comment type="subcellular location">
    <subcellularLocation>
        <location evidence="1">Endoplasmic reticulum</location>
    </subcellularLocation>
</comment>
<evidence type="ECO:0000313" key="7">
    <source>
        <dbReference type="EMBL" id="SEJ68968.1"/>
    </source>
</evidence>
<evidence type="ECO:0000256" key="5">
    <source>
        <dbReference type="ARBA" id="ARBA00022824"/>
    </source>
</evidence>
<comment type="similarity">
    <text evidence="2">Belongs to the glycosyltransferase 28 family.</text>
</comment>
<accession>A0A1H7AUJ4</accession>
<name>A0A1H7AUJ4_9BACT</name>
<dbReference type="NCBIfam" id="NF041548">
    <property type="entry name" value="PssE"/>
    <property type="match status" value="1"/>
</dbReference>
<dbReference type="Gene3D" id="3.40.50.2000">
    <property type="entry name" value="Glycogen Phosphorylase B"/>
    <property type="match status" value="1"/>
</dbReference>
<dbReference type="GO" id="GO:0006488">
    <property type="term" value="P:dolichol-linked oligosaccharide biosynthetic process"/>
    <property type="evidence" value="ECO:0007669"/>
    <property type="project" value="InterPro"/>
</dbReference>
<dbReference type="Proteomes" id="UP000199403">
    <property type="component" value="Unassembled WGS sequence"/>
</dbReference>
<dbReference type="PANTHER" id="PTHR12867:SF6">
    <property type="entry name" value="N-ACETYLGLUCOSAMINYLDIPHOSPHODOLICHOL N-ACETYLGLUCOSAMINYLTRANSFERASE"/>
    <property type="match status" value="1"/>
</dbReference>
<protein>
    <submittedName>
        <fullName evidence="7">UDP-N-acetylglucosamine transferase subunit ALG13</fullName>
    </submittedName>
</protein>
<dbReference type="PANTHER" id="PTHR12867">
    <property type="entry name" value="GLYCOSYL TRANSFERASE-RELATED"/>
    <property type="match status" value="1"/>
</dbReference>
<evidence type="ECO:0000256" key="3">
    <source>
        <dbReference type="ARBA" id="ARBA00022676"/>
    </source>
</evidence>
<dbReference type="STRING" id="1416801.SAMN05192553_108125"/>
<keyword evidence="5" id="KW-0256">Endoplasmic reticulum</keyword>
<evidence type="ECO:0000256" key="1">
    <source>
        <dbReference type="ARBA" id="ARBA00004240"/>
    </source>
</evidence>